<name>A0AAD8AIC4_DIPPU</name>
<proteinExistence type="inferred from homology"/>
<dbReference type="SUPFAM" id="SSF51735">
    <property type="entry name" value="NAD(P)-binding Rossmann-fold domains"/>
    <property type="match status" value="4"/>
</dbReference>
<dbReference type="PANTHER" id="PTHR43115">
    <property type="entry name" value="DEHYDROGENASE/REDUCTASE SDR FAMILY MEMBER 11"/>
    <property type="match status" value="1"/>
</dbReference>
<dbReference type="InterPro" id="IPR020904">
    <property type="entry name" value="Sc_DH/Rdtase_CS"/>
</dbReference>
<dbReference type="EMBL" id="JASPKZ010000793">
    <property type="protein sequence ID" value="KAJ9599587.1"/>
    <property type="molecule type" value="Genomic_DNA"/>
</dbReference>
<protein>
    <recommendedName>
        <fullName evidence="5">Dehydrogenase</fullName>
    </recommendedName>
</protein>
<dbReference type="PRINTS" id="PR00080">
    <property type="entry name" value="SDRFAMILY"/>
</dbReference>
<dbReference type="InterPro" id="IPR036291">
    <property type="entry name" value="NAD(P)-bd_dom_sf"/>
</dbReference>
<dbReference type="FunFam" id="3.40.50.720:FF:000047">
    <property type="entry name" value="NADP-dependent L-serine/L-allo-threonine dehydrogenase"/>
    <property type="match status" value="2"/>
</dbReference>
<feature type="non-terminal residue" evidence="3">
    <location>
        <position position="1"/>
    </location>
</feature>
<comment type="similarity">
    <text evidence="1">Belongs to the short-chain dehydrogenases/reductases (SDR) family.</text>
</comment>
<dbReference type="Pfam" id="PF00106">
    <property type="entry name" value="adh_short"/>
    <property type="match status" value="4"/>
</dbReference>
<dbReference type="Gene3D" id="3.40.50.720">
    <property type="entry name" value="NAD(P)-binding Rossmann-like Domain"/>
    <property type="match status" value="4"/>
</dbReference>
<evidence type="ECO:0000256" key="1">
    <source>
        <dbReference type="ARBA" id="ARBA00006484"/>
    </source>
</evidence>
<dbReference type="AlphaFoldDB" id="A0AAD8AIC4"/>
<dbReference type="GO" id="GO:0016616">
    <property type="term" value="F:oxidoreductase activity, acting on the CH-OH group of donors, NAD or NADP as acceptor"/>
    <property type="evidence" value="ECO:0007669"/>
    <property type="project" value="UniProtKB-ARBA"/>
</dbReference>
<comment type="caution">
    <text evidence="3">The sequence shown here is derived from an EMBL/GenBank/DDBJ whole genome shotgun (WGS) entry which is preliminary data.</text>
</comment>
<evidence type="ECO:0000256" key="2">
    <source>
        <dbReference type="ARBA" id="ARBA00023002"/>
    </source>
</evidence>
<evidence type="ECO:0000313" key="4">
    <source>
        <dbReference type="Proteomes" id="UP001233999"/>
    </source>
</evidence>
<reference evidence="3" key="2">
    <citation type="submission" date="2023-05" db="EMBL/GenBank/DDBJ databases">
        <authorList>
            <person name="Fouks B."/>
        </authorList>
    </citation>
    <scope>NUCLEOTIDE SEQUENCE</scope>
    <source>
        <strain evidence="3">Stay&amp;Tobe</strain>
        <tissue evidence="3">Testes</tissue>
    </source>
</reference>
<feature type="non-terminal residue" evidence="3">
    <location>
        <position position="795"/>
    </location>
</feature>
<keyword evidence="4" id="KW-1185">Reference proteome</keyword>
<sequence>VAGHSTSVMPEIAVYSASKHAVTVLTEGLRRELVKQNSKIRSISPGAVKTEFIEASKVKLPPQFDLSKIPFLDSVDISNAVLYVLGTPPHVQIHELTIKPMERWAGRVAVVTGASAGIGASIAEELTKKGLKVVGLARRVERVEELNKGLKSASGKLYPRKCDVTKEEEVKETFKWIKSELKGVDILINNAGIGLQSNLIDGPVDHWKYVMDLNVMALNICTKEALQIMKENGVDDGHIIHINRITSQIWTPAKGTHKGCASKHAVTVLTEVSFDVNWVKQNSKIRVTSISPGAVKTEIIEASKLEMPPDFYLPTFPFLQSLDIANAVLYVLGTPPHVQIHELMIKPKYKLAVVTGASAGIGASIAEELTKKGLKVVGLARRVERVEELNKNLKSASGKLYPRKCDVTKEEEVKETFKWIKAELKGVDILINNAGIALQNNLIDGPVDHWKRIMDLNVMALNICTKESLQIMKENGVDDAPHISITGNVAGHIPPGFLPMYCASKHAVTVLTEGLRRELVKQKSKIRVTSISPGAVKTEIAEASKLEMPPDFDISTFPILQSLDIANAVLYVLGTPPHVQVHELMIRPIAIPGKKSGNLHNVKCDVTKEEEVKTTFEWMKKNFGGIHLLVNNAAVSDRNSLLEGPVSSWRHILDVNILGLCICTKEAINCMEQVGIEDGHIIHINSVIGHKLPQVSYPLYMYSASKHALTVLTEGVRRELLAKNSKIRITSISPGMVKANILLASGVDPEIANEVINSIPHMEPEDITEAISFILGTPPHVEGSYEGQIWAYIAS</sequence>
<gene>
    <name evidence="3" type="ORF">L9F63_009904</name>
</gene>
<evidence type="ECO:0008006" key="5">
    <source>
        <dbReference type="Google" id="ProtNLM"/>
    </source>
</evidence>
<reference evidence="3" key="1">
    <citation type="journal article" date="2023" name="IScience">
        <title>Live-bearing cockroach genome reveals convergent evolutionary mechanisms linked to viviparity in insects and beyond.</title>
        <authorList>
            <person name="Fouks B."/>
            <person name="Harrison M.C."/>
            <person name="Mikhailova A.A."/>
            <person name="Marchal E."/>
            <person name="English S."/>
            <person name="Carruthers M."/>
            <person name="Jennings E.C."/>
            <person name="Chiamaka E.L."/>
            <person name="Frigard R.A."/>
            <person name="Pippel M."/>
            <person name="Attardo G.M."/>
            <person name="Benoit J.B."/>
            <person name="Bornberg-Bauer E."/>
            <person name="Tobe S.S."/>
        </authorList>
    </citation>
    <scope>NUCLEOTIDE SEQUENCE</scope>
    <source>
        <strain evidence="3">Stay&amp;Tobe</strain>
    </source>
</reference>
<dbReference type="InterPro" id="IPR002347">
    <property type="entry name" value="SDR_fam"/>
</dbReference>
<evidence type="ECO:0000313" key="3">
    <source>
        <dbReference type="EMBL" id="KAJ9599587.1"/>
    </source>
</evidence>
<keyword evidence="2" id="KW-0560">Oxidoreductase</keyword>
<dbReference type="PANTHER" id="PTHR43115:SF4">
    <property type="entry name" value="DEHYDROGENASE_REDUCTASE SDR FAMILY MEMBER 11"/>
    <property type="match status" value="1"/>
</dbReference>
<accession>A0AAD8AIC4</accession>
<dbReference type="PRINTS" id="PR00081">
    <property type="entry name" value="GDHRDH"/>
</dbReference>
<organism evidence="3 4">
    <name type="scientific">Diploptera punctata</name>
    <name type="common">Pacific beetle cockroach</name>
    <dbReference type="NCBI Taxonomy" id="6984"/>
    <lineage>
        <taxon>Eukaryota</taxon>
        <taxon>Metazoa</taxon>
        <taxon>Ecdysozoa</taxon>
        <taxon>Arthropoda</taxon>
        <taxon>Hexapoda</taxon>
        <taxon>Insecta</taxon>
        <taxon>Pterygota</taxon>
        <taxon>Neoptera</taxon>
        <taxon>Polyneoptera</taxon>
        <taxon>Dictyoptera</taxon>
        <taxon>Blattodea</taxon>
        <taxon>Blaberoidea</taxon>
        <taxon>Blaberidae</taxon>
        <taxon>Diplopterinae</taxon>
        <taxon>Diploptera</taxon>
    </lineage>
</organism>
<dbReference type="PROSITE" id="PS00061">
    <property type="entry name" value="ADH_SHORT"/>
    <property type="match status" value="2"/>
</dbReference>
<dbReference type="Proteomes" id="UP001233999">
    <property type="component" value="Unassembled WGS sequence"/>
</dbReference>